<keyword evidence="2" id="KW-1185">Reference proteome</keyword>
<feature type="non-terminal residue" evidence="1">
    <location>
        <position position="1"/>
    </location>
</feature>
<dbReference type="SUPFAM" id="SSF56112">
    <property type="entry name" value="Protein kinase-like (PK-like)"/>
    <property type="match status" value="1"/>
</dbReference>
<dbReference type="InterPro" id="IPR011009">
    <property type="entry name" value="Kinase-like_dom_sf"/>
</dbReference>
<evidence type="ECO:0000313" key="1">
    <source>
        <dbReference type="EMBL" id="RIB00008.1"/>
    </source>
</evidence>
<dbReference type="AlphaFoldDB" id="A0A397TUF4"/>
<reference evidence="1 2" key="1">
    <citation type="submission" date="2018-06" db="EMBL/GenBank/DDBJ databases">
        <title>Comparative genomics reveals the genomic features of Rhizophagus irregularis, R. cerebriforme, R. diaphanum and Gigaspora rosea, and their symbiotic lifestyle signature.</title>
        <authorList>
            <person name="Morin E."/>
            <person name="San Clemente H."/>
            <person name="Chen E.C.H."/>
            <person name="De La Providencia I."/>
            <person name="Hainaut M."/>
            <person name="Kuo A."/>
            <person name="Kohler A."/>
            <person name="Murat C."/>
            <person name="Tang N."/>
            <person name="Roy S."/>
            <person name="Loubradou J."/>
            <person name="Henrissat B."/>
            <person name="Grigoriev I.V."/>
            <person name="Corradi N."/>
            <person name="Roux C."/>
            <person name="Martin F.M."/>
        </authorList>
    </citation>
    <scope>NUCLEOTIDE SEQUENCE [LARGE SCALE GENOMIC DNA]</scope>
    <source>
        <strain evidence="1 2">DAOM 194757</strain>
    </source>
</reference>
<dbReference type="Proteomes" id="UP000266673">
    <property type="component" value="Unassembled WGS sequence"/>
</dbReference>
<comment type="caution">
    <text evidence="1">The sequence shown here is derived from an EMBL/GenBank/DDBJ whole genome shotgun (WGS) entry which is preliminary data.</text>
</comment>
<name>A0A397TUF4_9GLOM</name>
<protein>
    <recommendedName>
        <fullName evidence="3">Serine-threonine/tyrosine-protein kinase catalytic domain-containing protein</fullName>
    </recommendedName>
</protein>
<dbReference type="Gene3D" id="1.10.510.10">
    <property type="entry name" value="Transferase(Phosphotransferase) domain 1"/>
    <property type="match status" value="1"/>
</dbReference>
<gene>
    <name evidence="1" type="ORF">C2G38_2130614</name>
</gene>
<proteinExistence type="predicted"/>
<organism evidence="1 2">
    <name type="scientific">Gigaspora rosea</name>
    <dbReference type="NCBI Taxonomy" id="44941"/>
    <lineage>
        <taxon>Eukaryota</taxon>
        <taxon>Fungi</taxon>
        <taxon>Fungi incertae sedis</taxon>
        <taxon>Mucoromycota</taxon>
        <taxon>Glomeromycotina</taxon>
        <taxon>Glomeromycetes</taxon>
        <taxon>Diversisporales</taxon>
        <taxon>Gigasporaceae</taxon>
        <taxon>Gigaspora</taxon>
    </lineage>
</organism>
<sequence length="101" mass="11801">LQIKICQENLRPRIIENTPQCYIILIKKCWERDPIKCPSAQKLIEILTDWQNDENTLLELTKSEEKLKNQSMHIQSYSDNSGDSDDSDLNKLIVENLQITN</sequence>
<evidence type="ECO:0000313" key="2">
    <source>
        <dbReference type="Proteomes" id="UP000266673"/>
    </source>
</evidence>
<accession>A0A397TUF4</accession>
<dbReference type="EMBL" id="QKWP01005710">
    <property type="protein sequence ID" value="RIB00008.1"/>
    <property type="molecule type" value="Genomic_DNA"/>
</dbReference>
<evidence type="ECO:0008006" key="3">
    <source>
        <dbReference type="Google" id="ProtNLM"/>
    </source>
</evidence>